<dbReference type="RefSeq" id="WP_107150050.1">
    <property type="nucleotide sequence ID" value="NZ_PYUC01000003.1"/>
</dbReference>
<comment type="caution">
    <text evidence="2">The sequence shown here is derived from an EMBL/GenBank/DDBJ whole genome shotgun (WGS) entry which is preliminary data.</text>
</comment>
<dbReference type="AlphaFoldDB" id="A0A2T3XYF6"/>
<feature type="compositionally biased region" description="Low complexity" evidence="1">
    <location>
        <begin position="24"/>
        <end position="48"/>
    </location>
</feature>
<feature type="compositionally biased region" description="Basic residues" evidence="1">
    <location>
        <begin position="11"/>
        <end position="21"/>
    </location>
</feature>
<dbReference type="EMBL" id="PYUC01000003">
    <property type="protein sequence ID" value="PTB21548.1"/>
    <property type="molecule type" value="Genomic_DNA"/>
</dbReference>
<proteinExistence type="predicted"/>
<evidence type="ECO:0000313" key="3">
    <source>
        <dbReference type="Proteomes" id="UP000240638"/>
    </source>
</evidence>
<sequence length="153" mass="15676">MATASSEKATKKPARVPKHANGHAAAAPAAAAPAAAAADAAVAPPAAADGSRAKSAKKVRRALAEPTTGAVAAPEKVKRAKKEKVVRDSFTMPKSDYEKLAQLKQKCLDAGVAVKKSELLRAGLHLLDSVPAKRLLEAVSAIETVKTGRPAQS</sequence>
<evidence type="ECO:0000256" key="1">
    <source>
        <dbReference type="SAM" id="MobiDB-lite"/>
    </source>
</evidence>
<name>A0A2T3XYF6_9BURK</name>
<gene>
    <name evidence="2" type="ORF">C9I57_07870</name>
</gene>
<evidence type="ECO:0000313" key="2">
    <source>
        <dbReference type="EMBL" id="PTB21548.1"/>
    </source>
</evidence>
<accession>A0A2T3XYF6</accession>
<reference evidence="2 3" key="1">
    <citation type="submission" date="2018-03" db="EMBL/GenBank/DDBJ databases">
        <title>Whole genome analyses suggest that Burkholderia sensu lato contains two further novel genera in the rhizoxinica-symbiotica group Mycetohabitans gen. nov., and Trinickia gen. nov.: implications for the evolution of diazotrophy and nodulation in the Burkholderiaceae.</title>
        <authorList>
            <person name="Estrada De Los Santos P."/>
            <person name="Palmer M."/>
            <person name="Chavez-Ramirez B."/>
            <person name="Steenkamp E.T."/>
            <person name="Hirsch A.M."/>
            <person name="Manyaka P."/>
            <person name="Maluk M."/>
            <person name="Lafos M."/>
            <person name="Crook M."/>
            <person name="Gross E."/>
            <person name="Simon M.F."/>
            <person name="Bueno Dos Reis Junior F."/>
            <person name="Poole P.S."/>
            <person name="Venter S.N."/>
            <person name="James E.K."/>
        </authorList>
    </citation>
    <scope>NUCLEOTIDE SEQUENCE [LARGE SCALE GENOMIC DNA]</scope>
    <source>
        <strain evidence="2 3">JPY-366</strain>
    </source>
</reference>
<organism evidence="2 3">
    <name type="scientific">Trinickia symbiotica</name>
    <dbReference type="NCBI Taxonomy" id="863227"/>
    <lineage>
        <taxon>Bacteria</taxon>
        <taxon>Pseudomonadati</taxon>
        <taxon>Pseudomonadota</taxon>
        <taxon>Betaproteobacteria</taxon>
        <taxon>Burkholderiales</taxon>
        <taxon>Burkholderiaceae</taxon>
        <taxon>Trinickia</taxon>
    </lineage>
</organism>
<dbReference type="Proteomes" id="UP000240638">
    <property type="component" value="Unassembled WGS sequence"/>
</dbReference>
<feature type="region of interest" description="Disordered" evidence="1">
    <location>
        <begin position="1"/>
        <end position="80"/>
    </location>
</feature>
<protein>
    <submittedName>
        <fullName evidence="2">Uncharacterized protein</fullName>
    </submittedName>
</protein>